<evidence type="ECO:0000256" key="3">
    <source>
        <dbReference type="ARBA" id="ARBA00012499"/>
    </source>
</evidence>
<dbReference type="GO" id="GO:0030091">
    <property type="term" value="P:protein repair"/>
    <property type="evidence" value="ECO:0007669"/>
    <property type="project" value="InterPro"/>
</dbReference>
<dbReference type="Pfam" id="PF01641">
    <property type="entry name" value="SelR"/>
    <property type="match status" value="1"/>
</dbReference>
<comment type="cofactor">
    <cofactor evidence="1">
        <name>Zn(2+)</name>
        <dbReference type="ChEBI" id="CHEBI:29105"/>
    </cofactor>
</comment>
<sequence>MMTRRSLFGGAVLGLGALLAARFSTQPKAYAAGTFEVEHTDAEWKKLLTSDQYDVLRREGTERPFSSPLNHEKRKGTFACAGCDLPLFDSDTKFDSGTGWPSFWAPIKGAVTEVSDSSFGMTRTAVNCHRCGGHLGHVFDDGPQPTGLRYCMNGVALTFKPAAA</sequence>
<dbReference type="GO" id="GO:0005737">
    <property type="term" value="C:cytoplasm"/>
    <property type="evidence" value="ECO:0007669"/>
    <property type="project" value="TreeGrafter"/>
</dbReference>
<dbReference type="GO" id="GO:0046872">
    <property type="term" value="F:metal ion binding"/>
    <property type="evidence" value="ECO:0007669"/>
    <property type="project" value="UniProtKB-KW"/>
</dbReference>
<comment type="catalytic activity">
    <reaction evidence="7">
        <text>L-methionyl-[protein] + [thioredoxin]-disulfide + H2O = L-methionyl-(R)-S-oxide-[protein] + [thioredoxin]-dithiol</text>
        <dbReference type="Rhea" id="RHEA:24164"/>
        <dbReference type="Rhea" id="RHEA-COMP:10698"/>
        <dbReference type="Rhea" id="RHEA-COMP:10700"/>
        <dbReference type="Rhea" id="RHEA-COMP:12313"/>
        <dbReference type="Rhea" id="RHEA-COMP:12314"/>
        <dbReference type="ChEBI" id="CHEBI:15377"/>
        <dbReference type="ChEBI" id="CHEBI:16044"/>
        <dbReference type="ChEBI" id="CHEBI:29950"/>
        <dbReference type="ChEBI" id="CHEBI:45764"/>
        <dbReference type="ChEBI" id="CHEBI:50058"/>
        <dbReference type="EC" id="1.8.4.12"/>
    </reaction>
</comment>
<evidence type="ECO:0000256" key="2">
    <source>
        <dbReference type="ARBA" id="ARBA00007174"/>
    </source>
</evidence>
<protein>
    <recommendedName>
        <fullName evidence="3">peptide-methionine (R)-S-oxide reductase</fullName>
        <ecNumber evidence="3">1.8.4.12</ecNumber>
    </recommendedName>
</protein>
<dbReference type="InterPro" id="IPR028427">
    <property type="entry name" value="Met_Sox_Rdtase_MsrB"/>
</dbReference>
<dbReference type="PROSITE" id="PS51318">
    <property type="entry name" value="TAT"/>
    <property type="match status" value="1"/>
</dbReference>
<evidence type="ECO:0000256" key="1">
    <source>
        <dbReference type="ARBA" id="ARBA00001947"/>
    </source>
</evidence>
<dbReference type="InterPro" id="IPR006311">
    <property type="entry name" value="TAT_signal"/>
</dbReference>
<dbReference type="EC" id="1.8.4.12" evidence="3"/>
<evidence type="ECO:0000313" key="10">
    <source>
        <dbReference type="Proteomes" id="UP000238563"/>
    </source>
</evidence>
<evidence type="ECO:0000256" key="6">
    <source>
        <dbReference type="ARBA" id="ARBA00023002"/>
    </source>
</evidence>
<dbReference type="GO" id="GO:0006979">
    <property type="term" value="P:response to oxidative stress"/>
    <property type="evidence" value="ECO:0007669"/>
    <property type="project" value="InterPro"/>
</dbReference>
<evidence type="ECO:0000256" key="7">
    <source>
        <dbReference type="ARBA" id="ARBA00048488"/>
    </source>
</evidence>
<name>A0A2S9JC35_9HYPH</name>
<dbReference type="InterPro" id="IPR011057">
    <property type="entry name" value="Mss4-like_sf"/>
</dbReference>
<evidence type="ECO:0000256" key="5">
    <source>
        <dbReference type="ARBA" id="ARBA00022833"/>
    </source>
</evidence>
<dbReference type="GO" id="GO:0033743">
    <property type="term" value="F:peptide-methionine (R)-S-oxide reductase activity"/>
    <property type="evidence" value="ECO:0007669"/>
    <property type="project" value="UniProtKB-EC"/>
</dbReference>
<keyword evidence="6" id="KW-0560">Oxidoreductase</keyword>
<proteinExistence type="inferred from homology"/>
<keyword evidence="4" id="KW-0479">Metal-binding</keyword>
<feature type="domain" description="MsrB" evidence="8">
    <location>
        <begin position="41"/>
        <end position="162"/>
    </location>
</feature>
<dbReference type="PANTHER" id="PTHR10173">
    <property type="entry name" value="METHIONINE SULFOXIDE REDUCTASE"/>
    <property type="match status" value="1"/>
</dbReference>
<dbReference type="PROSITE" id="PS51790">
    <property type="entry name" value="MSRB"/>
    <property type="match status" value="1"/>
</dbReference>
<dbReference type="Proteomes" id="UP000238563">
    <property type="component" value="Unassembled WGS sequence"/>
</dbReference>
<accession>A0A2S9JC35</accession>
<reference evidence="9 10" key="1">
    <citation type="submission" date="2018-02" db="EMBL/GenBank/DDBJ databases">
        <title>The draft genome of Phyllobacterium myrsinacearum DSM5892.</title>
        <authorList>
            <person name="Li L."/>
            <person name="Liu L."/>
            <person name="Zhang X."/>
            <person name="Wang T."/>
        </authorList>
    </citation>
    <scope>NUCLEOTIDE SEQUENCE [LARGE SCALE GENOMIC DNA]</scope>
    <source>
        <strain evidence="9 10">DSM 5892</strain>
    </source>
</reference>
<keyword evidence="10" id="KW-1185">Reference proteome</keyword>
<evidence type="ECO:0000259" key="8">
    <source>
        <dbReference type="PROSITE" id="PS51790"/>
    </source>
</evidence>
<dbReference type="EMBL" id="PVBT01000007">
    <property type="protein sequence ID" value="PRD50379.1"/>
    <property type="molecule type" value="Genomic_DNA"/>
</dbReference>
<keyword evidence="5" id="KW-0862">Zinc</keyword>
<dbReference type="RefSeq" id="WP_105736280.1">
    <property type="nucleotide sequence ID" value="NZ_PVBT01000007.1"/>
</dbReference>
<dbReference type="Gene3D" id="2.170.150.20">
    <property type="entry name" value="Peptide methionine sulfoxide reductase"/>
    <property type="match status" value="1"/>
</dbReference>
<dbReference type="AlphaFoldDB" id="A0A2S9JC35"/>
<evidence type="ECO:0000256" key="4">
    <source>
        <dbReference type="ARBA" id="ARBA00022723"/>
    </source>
</evidence>
<gene>
    <name evidence="9" type="primary">msrB</name>
    <name evidence="9" type="ORF">C5750_20645</name>
</gene>
<dbReference type="NCBIfam" id="TIGR00357">
    <property type="entry name" value="peptide-methionine (R)-S-oxide reductase MsrB"/>
    <property type="match status" value="1"/>
</dbReference>
<dbReference type="PANTHER" id="PTHR10173:SF57">
    <property type="entry name" value="PEPTIDE-METHIONINE (R)-S-OXIDE REDUCTASE"/>
    <property type="match status" value="1"/>
</dbReference>
<dbReference type="OrthoDB" id="9785497at2"/>
<comment type="caution">
    <text evidence="9">The sequence shown here is derived from an EMBL/GenBank/DDBJ whole genome shotgun (WGS) entry which is preliminary data.</text>
</comment>
<dbReference type="FunFam" id="2.170.150.20:FF:000001">
    <property type="entry name" value="Peptide methionine sulfoxide reductase MsrB"/>
    <property type="match status" value="1"/>
</dbReference>
<organism evidence="9 10">
    <name type="scientific">Phyllobacterium myrsinacearum</name>
    <dbReference type="NCBI Taxonomy" id="28101"/>
    <lineage>
        <taxon>Bacteria</taxon>
        <taxon>Pseudomonadati</taxon>
        <taxon>Pseudomonadota</taxon>
        <taxon>Alphaproteobacteria</taxon>
        <taxon>Hyphomicrobiales</taxon>
        <taxon>Phyllobacteriaceae</taxon>
        <taxon>Phyllobacterium</taxon>
    </lineage>
</organism>
<dbReference type="InterPro" id="IPR002579">
    <property type="entry name" value="Met_Sox_Rdtase_MsrB_dom"/>
</dbReference>
<dbReference type="SUPFAM" id="SSF51316">
    <property type="entry name" value="Mss4-like"/>
    <property type="match status" value="1"/>
</dbReference>
<comment type="similarity">
    <text evidence="2">Belongs to the MsrB Met sulfoxide reductase family.</text>
</comment>
<evidence type="ECO:0000313" key="9">
    <source>
        <dbReference type="EMBL" id="PRD50379.1"/>
    </source>
</evidence>